<keyword evidence="1" id="KW-0472">Membrane</keyword>
<dbReference type="Proteomes" id="UP000233256">
    <property type="component" value="Unassembled WGS sequence"/>
</dbReference>
<keyword evidence="1" id="KW-0812">Transmembrane</keyword>
<feature type="transmembrane region" description="Helical" evidence="1">
    <location>
        <begin position="297"/>
        <end position="314"/>
    </location>
</feature>
<sequence length="499" mass="58576">MTEDRIKIHDRYQFELKLGYSIDFSKSVTTYETDVYLFFPGNLGVDAETYTRPDFYRDLQTYVRFKTPSYSLRQLASDSPLTPLSKLRCSCESLVNENSTNLRNEFEFQLKMFGCILKSSLRDHVSYIRKKSNSEDIAQLVDDYLDCVAIVTRNFRKLRSIINVPNIEDRIFSTYQFGDELMSQLIEKHTYKLLSQLKKRNLLSVLGSHDERLLDLVKREIQYRKKLHYPSIPDENGTNEVLLFRASVLKKFAESVLFLNARSKNESAILEHFLMGSAAAISMTVALLITYFVQLRFGAWTLPFFVVAIVGYAFKDRVKEIGRHFVSGNILKHLYDRAHDIRTSKKRKIGYNRERFEFLNEREVDNKVLKLRNRDHITEIEDSLHGEMIIRYRKKITLITDSVRKAFRDYPVNSVNDISRFNIFKFLGRMDNPTKSLHVCGEKGWKKISGHRTYHLNLVIRISHREHGIIFKRYRVILDKDGIKRIEKVSSENEINSLL</sequence>
<evidence type="ECO:0000313" key="2">
    <source>
        <dbReference type="EMBL" id="PKK91789.1"/>
    </source>
</evidence>
<comment type="caution">
    <text evidence="2">The sequence shown here is derived from an EMBL/GenBank/DDBJ whole genome shotgun (WGS) entry which is preliminary data.</text>
</comment>
<organism evidence="2 3">
    <name type="scientific">Candidatus Wallbacteria bacterium HGW-Wallbacteria-1</name>
    <dbReference type="NCBI Taxonomy" id="2013854"/>
    <lineage>
        <taxon>Bacteria</taxon>
        <taxon>Candidatus Walliibacteriota</taxon>
    </lineage>
</organism>
<dbReference type="AlphaFoldDB" id="A0A2N1PTW3"/>
<gene>
    <name evidence="2" type="ORF">CVV64_03755</name>
</gene>
<dbReference type="EMBL" id="PGXC01000002">
    <property type="protein sequence ID" value="PKK91789.1"/>
    <property type="molecule type" value="Genomic_DNA"/>
</dbReference>
<feature type="transmembrane region" description="Helical" evidence="1">
    <location>
        <begin position="272"/>
        <end position="291"/>
    </location>
</feature>
<keyword evidence="1" id="KW-1133">Transmembrane helix</keyword>
<name>A0A2N1PTW3_9BACT</name>
<reference evidence="2 3" key="1">
    <citation type="journal article" date="2017" name="ISME J.">
        <title>Potential for microbial H2 and metal transformations associated with novel bacteria and archaea in deep terrestrial subsurface sediments.</title>
        <authorList>
            <person name="Hernsdorf A.W."/>
            <person name="Amano Y."/>
            <person name="Miyakawa K."/>
            <person name="Ise K."/>
            <person name="Suzuki Y."/>
            <person name="Anantharaman K."/>
            <person name="Probst A."/>
            <person name="Burstein D."/>
            <person name="Thomas B.C."/>
            <person name="Banfield J.F."/>
        </authorList>
    </citation>
    <scope>NUCLEOTIDE SEQUENCE [LARGE SCALE GENOMIC DNA]</scope>
    <source>
        <strain evidence="2">HGW-Wallbacteria-1</strain>
    </source>
</reference>
<protein>
    <submittedName>
        <fullName evidence="2">Uncharacterized protein</fullName>
    </submittedName>
</protein>
<evidence type="ECO:0000313" key="3">
    <source>
        <dbReference type="Proteomes" id="UP000233256"/>
    </source>
</evidence>
<accession>A0A2N1PTW3</accession>
<evidence type="ECO:0000256" key="1">
    <source>
        <dbReference type="SAM" id="Phobius"/>
    </source>
</evidence>
<proteinExistence type="predicted"/>